<dbReference type="Pfam" id="PF00144">
    <property type="entry name" value="Beta-lactamase"/>
    <property type="match status" value="1"/>
</dbReference>
<dbReference type="PANTHER" id="PTHR22935">
    <property type="entry name" value="PENICILLIN-BINDING PROTEIN"/>
    <property type="match status" value="1"/>
</dbReference>
<dbReference type="InterPro" id="IPR012338">
    <property type="entry name" value="Beta-lactam/transpept-like"/>
</dbReference>
<evidence type="ECO:0000259" key="2">
    <source>
        <dbReference type="Pfam" id="PF00144"/>
    </source>
</evidence>
<dbReference type="EMBL" id="VFMN01000001">
    <property type="protein sequence ID" value="TQJ10675.1"/>
    <property type="molecule type" value="Genomic_DNA"/>
</dbReference>
<feature type="domain" description="DUF7586" evidence="3">
    <location>
        <begin position="354"/>
        <end position="437"/>
    </location>
</feature>
<accession>A0A542E5Q7</accession>
<dbReference type="SUPFAM" id="SSF56601">
    <property type="entry name" value="beta-lactamase/transpeptidase-like"/>
    <property type="match status" value="1"/>
</dbReference>
<keyword evidence="5" id="KW-1185">Reference proteome</keyword>
<evidence type="ECO:0000313" key="4">
    <source>
        <dbReference type="EMBL" id="TQJ10675.1"/>
    </source>
</evidence>
<dbReference type="Proteomes" id="UP000317893">
    <property type="component" value="Unassembled WGS sequence"/>
</dbReference>
<sequence length="445" mass="48737">MSSAPALPEPLVRDLERRVRSAQREWRVPGVSAGVVREGRLVWSTHVGSARLDPAKPGTDDTQFMIGSITKTFTALLVLMLRDEGKLDLDAPLGTWLPRTKHAPVTVRQMLAHASGLQREPAGYLWESLEAPDAARLRRELDEAERVLGPHVAFHYSNLAYALLGQVVEEVEGPWEKVVTQRILKPLGMSRTGLTPAKDRAIGYQVHPFAGTATQEPVFDLKATAPLGGLWSTIADLARYAAFVADPDPAVLAPETVAEMCRPLIMVDTDAWTRAYGLGFDTTRRGERLLVGHGGAMPGFLTGLKVHRADKVGAVVSANGSSRAEPSTLAADLAVAVLDALPALPEPWVPERRDEDLEELLGIWWSEGEELRLEVREGDLWMVVPGGGPLGETRFVRESDVAFRAVEGRERGELLEIVRDEEGDLRKLYFATYAVTRAPLAFADL</sequence>
<dbReference type="RefSeq" id="WP_141849863.1">
    <property type="nucleotide sequence ID" value="NZ_BAAAPR010000012.1"/>
</dbReference>
<dbReference type="InterPro" id="IPR051478">
    <property type="entry name" value="Beta-lactamase-like_AB/R"/>
</dbReference>
<reference evidence="4 5" key="1">
    <citation type="submission" date="2019-06" db="EMBL/GenBank/DDBJ databases">
        <title>Sequencing the genomes of 1000 actinobacteria strains.</title>
        <authorList>
            <person name="Klenk H.-P."/>
        </authorList>
    </citation>
    <scope>NUCLEOTIDE SEQUENCE [LARGE SCALE GENOMIC DNA]</scope>
    <source>
        <strain evidence="4 5">DSM 18607</strain>
    </source>
</reference>
<dbReference type="AlphaFoldDB" id="A0A542E5Q7"/>
<evidence type="ECO:0000313" key="5">
    <source>
        <dbReference type="Proteomes" id="UP000317893"/>
    </source>
</evidence>
<evidence type="ECO:0000259" key="3">
    <source>
        <dbReference type="Pfam" id="PF24491"/>
    </source>
</evidence>
<evidence type="ECO:0000256" key="1">
    <source>
        <dbReference type="ARBA" id="ARBA00038473"/>
    </source>
</evidence>
<organism evidence="4 5">
    <name type="scientific">Lapillicoccus jejuensis</name>
    <dbReference type="NCBI Taxonomy" id="402171"/>
    <lineage>
        <taxon>Bacteria</taxon>
        <taxon>Bacillati</taxon>
        <taxon>Actinomycetota</taxon>
        <taxon>Actinomycetes</taxon>
        <taxon>Micrococcales</taxon>
        <taxon>Intrasporangiaceae</taxon>
        <taxon>Lapillicoccus</taxon>
    </lineage>
</organism>
<comment type="caution">
    <text evidence="4">The sequence shown here is derived from an EMBL/GenBank/DDBJ whole genome shotgun (WGS) entry which is preliminary data.</text>
</comment>
<gene>
    <name evidence="4" type="ORF">FB458_3804</name>
</gene>
<dbReference type="InterPro" id="IPR056008">
    <property type="entry name" value="DUF7586"/>
</dbReference>
<dbReference type="Pfam" id="PF24491">
    <property type="entry name" value="DUF7586"/>
    <property type="match status" value="1"/>
</dbReference>
<name>A0A542E5Q7_9MICO</name>
<proteinExistence type="inferred from homology"/>
<dbReference type="PANTHER" id="PTHR22935:SF95">
    <property type="entry name" value="BETA-LACTAMASE-LIKE 1-RELATED"/>
    <property type="match status" value="1"/>
</dbReference>
<dbReference type="OrthoDB" id="3863176at2"/>
<feature type="domain" description="Beta-lactamase-related" evidence="2">
    <location>
        <begin position="16"/>
        <end position="335"/>
    </location>
</feature>
<dbReference type="Gene3D" id="3.40.710.10">
    <property type="entry name" value="DD-peptidase/beta-lactamase superfamily"/>
    <property type="match status" value="1"/>
</dbReference>
<protein>
    <submittedName>
        <fullName evidence="4">CubicO group peptidase (Beta-lactamase class C family)</fullName>
    </submittedName>
</protein>
<comment type="similarity">
    <text evidence="1">Belongs to the beta-lactamase family.</text>
</comment>
<dbReference type="InterPro" id="IPR001466">
    <property type="entry name" value="Beta-lactam-related"/>
</dbReference>